<dbReference type="Pfam" id="PF13193">
    <property type="entry name" value="AMP-binding_C"/>
    <property type="match status" value="1"/>
</dbReference>
<gene>
    <name evidence="3" type="ORF">K7G82_25105</name>
</gene>
<sequence length="516" mass="55728">MAAGTDDVFQRDFATFSQIVGWRAEAVPDKPALADPSESATYSELDRDATLIAATLQQAGIVKGDTVAICALNSVRYVVAMLGILRAGAVIAPIAPSSTPDSICVQIVDSAAKLLFLDMASDACLQASTVGVPIERVVLDDPAAPCGLAAWLARDAVFVPVDVGPDDAFNIIYSSGTTGVPKGIVHSHAMRWAHISRATYPADAVTLASTPLYSNTTLVSVIPALAAGGTVILMPRFDARIYLELAEQYRVTHTMLVPVQYRRLLDDPTFDDRDLHTFRVKFVTSSPFDADLKQEVLDRWPGGLVEFYGSTEGGGVCALAAHEHPDKLHTVGKPLPEHDIRLIDQDGREVAPGQIGEIVGRSGAMMLGYHRRADLTAETEWHGPNGDRFIRSGDLGRFDEDGFLVLMGRKKDVIISGGFNIYPGDLEQALRDHPVVGDAAVIGVPSRIWGETPVGFVTLRHPGEISAHELRDVANASLGKMQRLSEVRIVKALPRSPIGKVLKTQLKDDFLRTSRE</sequence>
<dbReference type="InterPro" id="IPR025110">
    <property type="entry name" value="AMP-bd_C"/>
</dbReference>
<name>A0ABS7PW75_9SPHN</name>
<dbReference type="InterPro" id="IPR020845">
    <property type="entry name" value="AMP-binding_CS"/>
</dbReference>
<dbReference type="GO" id="GO:0016874">
    <property type="term" value="F:ligase activity"/>
    <property type="evidence" value="ECO:0007669"/>
    <property type="project" value="UniProtKB-KW"/>
</dbReference>
<dbReference type="SUPFAM" id="SSF56801">
    <property type="entry name" value="Acetyl-CoA synthetase-like"/>
    <property type="match status" value="1"/>
</dbReference>
<feature type="domain" description="AMP-binding enzyme C-terminal" evidence="2">
    <location>
        <begin position="426"/>
        <end position="500"/>
    </location>
</feature>
<dbReference type="Pfam" id="PF00501">
    <property type="entry name" value="AMP-binding"/>
    <property type="match status" value="1"/>
</dbReference>
<dbReference type="Proteomes" id="UP000706039">
    <property type="component" value="Unassembled WGS sequence"/>
</dbReference>
<keyword evidence="3" id="KW-0436">Ligase</keyword>
<evidence type="ECO:0000313" key="4">
    <source>
        <dbReference type="Proteomes" id="UP000706039"/>
    </source>
</evidence>
<evidence type="ECO:0000259" key="2">
    <source>
        <dbReference type="Pfam" id="PF13193"/>
    </source>
</evidence>
<dbReference type="InterPro" id="IPR045851">
    <property type="entry name" value="AMP-bd_C_sf"/>
</dbReference>
<dbReference type="EMBL" id="JAINVV010000012">
    <property type="protein sequence ID" value="MBY8825605.1"/>
    <property type="molecule type" value="Genomic_DNA"/>
</dbReference>
<dbReference type="Gene3D" id="3.30.300.30">
    <property type="match status" value="1"/>
</dbReference>
<dbReference type="Gene3D" id="3.40.50.12780">
    <property type="entry name" value="N-terminal domain of ligase-like"/>
    <property type="match status" value="1"/>
</dbReference>
<feature type="domain" description="AMP-dependent synthetase/ligase" evidence="1">
    <location>
        <begin position="22"/>
        <end position="370"/>
    </location>
</feature>
<dbReference type="RefSeq" id="WP_222992700.1">
    <property type="nucleotide sequence ID" value="NZ_JAINVV010000012.1"/>
</dbReference>
<dbReference type="PANTHER" id="PTHR43767">
    <property type="entry name" value="LONG-CHAIN-FATTY-ACID--COA LIGASE"/>
    <property type="match status" value="1"/>
</dbReference>
<dbReference type="InterPro" id="IPR042099">
    <property type="entry name" value="ANL_N_sf"/>
</dbReference>
<dbReference type="PANTHER" id="PTHR43767:SF1">
    <property type="entry name" value="NONRIBOSOMAL PEPTIDE SYNTHASE PES1 (EUROFUNG)-RELATED"/>
    <property type="match status" value="1"/>
</dbReference>
<dbReference type="InterPro" id="IPR000873">
    <property type="entry name" value="AMP-dep_synth/lig_dom"/>
</dbReference>
<evidence type="ECO:0000259" key="1">
    <source>
        <dbReference type="Pfam" id="PF00501"/>
    </source>
</evidence>
<protein>
    <submittedName>
        <fullName evidence="3">Acyl--CoA ligase</fullName>
    </submittedName>
</protein>
<keyword evidence="4" id="KW-1185">Reference proteome</keyword>
<evidence type="ECO:0000313" key="3">
    <source>
        <dbReference type="EMBL" id="MBY8825605.1"/>
    </source>
</evidence>
<dbReference type="PROSITE" id="PS00455">
    <property type="entry name" value="AMP_BINDING"/>
    <property type="match status" value="1"/>
</dbReference>
<accession>A0ABS7PW75</accession>
<proteinExistence type="predicted"/>
<dbReference type="InterPro" id="IPR050237">
    <property type="entry name" value="ATP-dep_AMP-bd_enzyme"/>
</dbReference>
<comment type="caution">
    <text evidence="3">The sequence shown here is derived from an EMBL/GenBank/DDBJ whole genome shotgun (WGS) entry which is preliminary data.</text>
</comment>
<reference evidence="3 4" key="1">
    <citation type="submission" date="2021-08" db="EMBL/GenBank/DDBJ databases">
        <authorList>
            <person name="Tuo L."/>
        </authorList>
    </citation>
    <scope>NUCLEOTIDE SEQUENCE [LARGE SCALE GENOMIC DNA]</scope>
    <source>
        <strain evidence="3 4">JCM 31229</strain>
    </source>
</reference>
<organism evidence="3 4">
    <name type="scientific">Sphingomonas colocasiae</name>
    <dbReference type="NCBI Taxonomy" id="1848973"/>
    <lineage>
        <taxon>Bacteria</taxon>
        <taxon>Pseudomonadati</taxon>
        <taxon>Pseudomonadota</taxon>
        <taxon>Alphaproteobacteria</taxon>
        <taxon>Sphingomonadales</taxon>
        <taxon>Sphingomonadaceae</taxon>
        <taxon>Sphingomonas</taxon>
    </lineage>
</organism>